<gene>
    <name evidence="2" type="ORF">ACHE_10490S</name>
</gene>
<accession>A0A7R7ZIB5</accession>
<reference evidence="2" key="1">
    <citation type="submission" date="2021-01" db="EMBL/GenBank/DDBJ databases">
        <authorList>
            <consortium name="Aspergillus chevalieri M1 genome sequencing consortium"/>
            <person name="Kazuki M."/>
            <person name="Futagami T."/>
        </authorList>
    </citation>
    <scope>NUCLEOTIDE SEQUENCE</scope>
    <source>
        <strain evidence="2">M1</strain>
    </source>
</reference>
<dbReference type="GeneID" id="66977447"/>
<keyword evidence="1" id="KW-0812">Transmembrane</keyword>
<organism evidence="2 3">
    <name type="scientific">Aspergillus chevalieri</name>
    <name type="common">Eurotium chevalieri</name>
    <dbReference type="NCBI Taxonomy" id="182096"/>
    <lineage>
        <taxon>Eukaryota</taxon>
        <taxon>Fungi</taxon>
        <taxon>Dikarya</taxon>
        <taxon>Ascomycota</taxon>
        <taxon>Pezizomycotina</taxon>
        <taxon>Eurotiomycetes</taxon>
        <taxon>Eurotiomycetidae</taxon>
        <taxon>Eurotiales</taxon>
        <taxon>Aspergillaceae</taxon>
        <taxon>Aspergillus</taxon>
        <taxon>Aspergillus subgen. Aspergillus</taxon>
    </lineage>
</organism>
<dbReference type="AlphaFoldDB" id="A0A7R7ZIB5"/>
<dbReference type="RefSeq" id="XP_043131610.1">
    <property type="nucleotide sequence ID" value="XM_043279853.1"/>
</dbReference>
<keyword evidence="3" id="KW-1185">Reference proteome</keyword>
<reference evidence="2" key="2">
    <citation type="submission" date="2021-02" db="EMBL/GenBank/DDBJ databases">
        <title>Aspergillus chevalieri M1 genome sequence.</title>
        <authorList>
            <person name="Kadooka C."/>
            <person name="Mori K."/>
            <person name="Futagami T."/>
        </authorList>
    </citation>
    <scope>NUCLEOTIDE SEQUENCE</scope>
    <source>
        <strain evidence="2">M1</strain>
    </source>
</reference>
<keyword evidence="1" id="KW-1133">Transmembrane helix</keyword>
<evidence type="ECO:0000313" key="2">
    <source>
        <dbReference type="EMBL" id="BCR83088.1"/>
    </source>
</evidence>
<dbReference type="Proteomes" id="UP000637239">
    <property type="component" value="Chromosome 1"/>
</dbReference>
<feature type="transmembrane region" description="Helical" evidence="1">
    <location>
        <begin position="94"/>
        <end position="112"/>
    </location>
</feature>
<proteinExistence type="predicted"/>
<dbReference type="EMBL" id="AP024416">
    <property type="protein sequence ID" value="BCR83088.1"/>
    <property type="molecule type" value="Genomic_DNA"/>
</dbReference>
<evidence type="ECO:0000313" key="3">
    <source>
        <dbReference type="Proteomes" id="UP000637239"/>
    </source>
</evidence>
<keyword evidence="1" id="KW-0472">Membrane</keyword>
<sequence length="138" mass="15486">MSCSCPGPLNHHHLTIFNCFNHFPLLAATLSVNRLAASFPGLSAREKSNDRPTPPDFNASPEYFRRACLYPSLSSHCFDLPSFDSLLLLTPFSILYYILSLLLLLSPLPLSVPHPLTNRKNPVLACERFLRHSSLPHM</sequence>
<dbReference type="KEGG" id="ache:ACHE_10490S"/>
<protein>
    <submittedName>
        <fullName evidence="2">Uncharacterized protein</fullName>
    </submittedName>
</protein>
<evidence type="ECO:0000256" key="1">
    <source>
        <dbReference type="SAM" id="Phobius"/>
    </source>
</evidence>
<name>A0A7R7ZIB5_ASPCH</name>